<evidence type="ECO:0000256" key="2">
    <source>
        <dbReference type="ARBA" id="ARBA00023125"/>
    </source>
</evidence>
<dbReference type="Pfam" id="PF12833">
    <property type="entry name" value="HTH_18"/>
    <property type="match status" value="1"/>
</dbReference>
<gene>
    <name evidence="5" type="ORF">C7380_1055</name>
</gene>
<reference evidence="5 6" key="1">
    <citation type="submission" date="2018-05" db="EMBL/GenBank/DDBJ databases">
        <title>Genomic Encyclopedia of Type Strains, Phase IV (KMG-IV): sequencing the most valuable type-strain genomes for metagenomic binning, comparative biology and taxonomic classification.</title>
        <authorList>
            <person name="Goeker M."/>
        </authorList>
    </citation>
    <scope>NUCLEOTIDE SEQUENCE [LARGE SCALE GENOMIC DNA]</scope>
    <source>
        <strain evidence="5 6">DSM 24906</strain>
    </source>
</reference>
<dbReference type="EMBL" id="QGGI01000005">
    <property type="protein sequence ID" value="PWJ95379.1"/>
    <property type="molecule type" value="Genomic_DNA"/>
</dbReference>
<dbReference type="Pfam" id="PF14526">
    <property type="entry name" value="Cass2"/>
    <property type="match status" value="1"/>
</dbReference>
<dbReference type="InterPro" id="IPR010499">
    <property type="entry name" value="AraC_E-bd"/>
</dbReference>
<dbReference type="InterPro" id="IPR029441">
    <property type="entry name" value="Cass2"/>
</dbReference>
<keyword evidence="1" id="KW-0805">Transcription regulation</keyword>
<dbReference type="SUPFAM" id="SSF55136">
    <property type="entry name" value="Probable bacterial effector-binding domain"/>
    <property type="match status" value="1"/>
</dbReference>
<dbReference type="Gene3D" id="1.10.10.60">
    <property type="entry name" value="Homeodomain-like"/>
    <property type="match status" value="2"/>
</dbReference>
<dbReference type="SUPFAM" id="SSF46689">
    <property type="entry name" value="Homeodomain-like"/>
    <property type="match status" value="2"/>
</dbReference>
<dbReference type="SMART" id="SM00342">
    <property type="entry name" value="HTH_ARAC"/>
    <property type="match status" value="1"/>
</dbReference>
<dbReference type="PANTHER" id="PTHR47504:SF5">
    <property type="entry name" value="RIGHT ORIGIN-BINDING PROTEIN"/>
    <property type="match status" value="1"/>
</dbReference>
<protein>
    <submittedName>
        <fullName evidence="5">AraC family transcriptional regulator</fullName>
    </submittedName>
</protein>
<dbReference type="Gene3D" id="3.20.80.10">
    <property type="entry name" value="Regulatory factor, effector binding domain"/>
    <property type="match status" value="1"/>
</dbReference>
<accession>A0AA45C7D4</accession>
<evidence type="ECO:0000256" key="1">
    <source>
        <dbReference type="ARBA" id="ARBA00023015"/>
    </source>
</evidence>
<organism evidence="5 6">
    <name type="scientific">Oceanotoga teriensis</name>
    <dbReference type="NCBI Taxonomy" id="515440"/>
    <lineage>
        <taxon>Bacteria</taxon>
        <taxon>Thermotogati</taxon>
        <taxon>Thermotogota</taxon>
        <taxon>Thermotogae</taxon>
        <taxon>Petrotogales</taxon>
        <taxon>Petrotogaceae</taxon>
        <taxon>Oceanotoga</taxon>
    </lineage>
</organism>
<evidence type="ECO:0000313" key="5">
    <source>
        <dbReference type="EMBL" id="PWJ95379.1"/>
    </source>
</evidence>
<sequence>MNWINILNDVINYIESNLNSEISHEEISKISCCSYYHFQKVFSYITGLSLGEYIRNRKMTLAAFDIQKDEGRIIDIAYKYGYASPNSFNKAFKSVHGIPPIKAKNNKAILNIFPKLSLSLEISGTEDVKYSIVEKESFKIIGNRISLSENMNENFKIVPNFWKKMINNDFINKLKEFNNNYPKGILGVNYFKNSRYIYYYISVSSNKKAPKNMYEINIPKSTWIIFKSEGDFEKSVQKIYTKFFKEWLPFSNYEYGKLPDIEVYPFDKSKNFEVWISIKNK</sequence>
<dbReference type="Proteomes" id="UP000245921">
    <property type="component" value="Unassembled WGS sequence"/>
</dbReference>
<dbReference type="PROSITE" id="PS01124">
    <property type="entry name" value="HTH_ARAC_FAMILY_2"/>
    <property type="match status" value="1"/>
</dbReference>
<proteinExistence type="predicted"/>
<dbReference type="GO" id="GO:0043565">
    <property type="term" value="F:sequence-specific DNA binding"/>
    <property type="evidence" value="ECO:0007669"/>
    <property type="project" value="InterPro"/>
</dbReference>
<evidence type="ECO:0000313" key="6">
    <source>
        <dbReference type="Proteomes" id="UP000245921"/>
    </source>
</evidence>
<dbReference type="InterPro" id="IPR050959">
    <property type="entry name" value="MarA-like"/>
</dbReference>
<dbReference type="GO" id="GO:0003700">
    <property type="term" value="F:DNA-binding transcription factor activity"/>
    <property type="evidence" value="ECO:0007669"/>
    <property type="project" value="InterPro"/>
</dbReference>
<name>A0AA45C7D4_9BACT</name>
<dbReference type="PROSITE" id="PS00041">
    <property type="entry name" value="HTH_ARAC_FAMILY_1"/>
    <property type="match status" value="1"/>
</dbReference>
<keyword evidence="6" id="KW-1185">Reference proteome</keyword>
<comment type="caution">
    <text evidence="5">The sequence shown here is derived from an EMBL/GenBank/DDBJ whole genome shotgun (WGS) entry which is preliminary data.</text>
</comment>
<dbReference type="SMART" id="SM00871">
    <property type="entry name" value="AraC_E_bind"/>
    <property type="match status" value="1"/>
</dbReference>
<dbReference type="AlphaFoldDB" id="A0AA45C7D4"/>
<evidence type="ECO:0000256" key="3">
    <source>
        <dbReference type="ARBA" id="ARBA00023163"/>
    </source>
</evidence>
<evidence type="ECO:0000259" key="4">
    <source>
        <dbReference type="PROSITE" id="PS01124"/>
    </source>
</evidence>
<keyword evidence="2" id="KW-0238">DNA-binding</keyword>
<dbReference type="InterPro" id="IPR018062">
    <property type="entry name" value="HTH_AraC-typ_CS"/>
</dbReference>
<keyword evidence="3" id="KW-0804">Transcription</keyword>
<dbReference type="InterPro" id="IPR018060">
    <property type="entry name" value="HTH_AraC"/>
</dbReference>
<dbReference type="PANTHER" id="PTHR47504">
    <property type="entry name" value="RIGHT ORIGIN-BINDING PROTEIN"/>
    <property type="match status" value="1"/>
</dbReference>
<dbReference type="RefSeq" id="WP_109604298.1">
    <property type="nucleotide sequence ID" value="NZ_JAMHJO010000003.1"/>
</dbReference>
<dbReference type="InterPro" id="IPR011256">
    <property type="entry name" value="Reg_factor_effector_dom_sf"/>
</dbReference>
<feature type="domain" description="HTH araC/xylS-type" evidence="4">
    <location>
        <begin position="8"/>
        <end position="106"/>
    </location>
</feature>
<dbReference type="InterPro" id="IPR009057">
    <property type="entry name" value="Homeodomain-like_sf"/>
</dbReference>